<organism evidence="2 3">
    <name type="scientific">Anaerostipes caccae (strain DSM 14662 / CCUG 47493 / JCM 13470 / NCIMB 13811 / L1-92)</name>
    <dbReference type="NCBI Taxonomy" id="411490"/>
    <lineage>
        <taxon>Bacteria</taxon>
        <taxon>Bacillati</taxon>
        <taxon>Bacillota</taxon>
        <taxon>Clostridia</taxon>
        <taxon>Lachnospirales</taxon>
        <taxon>Lachnospiraceae</taxon>
        <taxon>Anaerostipes</taxon>
    </lineage>
</organism>
<dbReference type="Gene3D" id="3.40.109.10">
    <property type="entry name" value="NADH Oxidase"/>
    <property type="match status" value="1"/>
</dbReference>
<evidence type="ECO:0000313" key="3">
    <source>
        <dbReference type="Proteomes" id="UP000004935"/>
    </source>
</evidence>
<protein>
    <submittedName>
        <fullName evidence="2">Nitroreductase family protein</fullName>
    </submittedName>
</protein>
<dbReference type="PANTHER" id="PTHR23026">
    <property type="entry name" value="NADPH NITROREDUCTASE"/>
    <property type="match status" value="1"/>
</dbReference>
<dbReference type="EMBL" id="ABAX03000037">
    <property type="protein sequence ID" value="EDR96078.1"/>
    <property type="molecule type" value="Genomic_DNA"/>
</dbReference>
<dbReference type="GO" id="GO:0016491">
    <property type="term" value="F:oxidoreductase activity"/>
    <property type="evidence" value="ECO:0007669"/>
    <property type="project" value="InterPro"/>
</dbReference>
<proteinExistence type="predicted"/>
<comment type="caution">
    <text evidence="2">The sequence shown here is derived from an EMBL/GenBank/DDBJ whole genome shotgun (WGS) entry which is preliminary data.</text>
</comment>
<dbReference type="STRING" id="411490.ANACAC_03409"/>
<reference evidence="2" key="1">
    <citation type="submission" date="2007-11" db="EMBL/GenBank/DDBJ databases">
        <authorList>
            <person name="Fulton L."/>
            <person name="Clifton S."/>
            <person name="Fulton B."/>
            <person name="Xu J."/>
            <person name="Minx P."/>
            <person name="Pepin K.H."/>
            <person name="Johnson M."/>
            <person name="Thiruvilangam P."/>
            <person name="Bhonagiri V."/>
            <person name="Nash W.E."/>
            <person name="Mardis E.R."/>
            <person name="Wilson R.K."/>
        </authorList>
    </citation>
    <scope>NUCLEOTIDE SEQUENCE [LARGE SCALE GENOMIC DNA]</scope>
    <source>
        <strain evidence="2">DSM 14662</strain>
    </source>
</reference>
<dbReference type="InterPro" id="IPR029479">
    <property type="entry name" value="Nitroreductase"/>
</dbReference>
<dbReference type="Proteomes" id="UP000004935">
    <property type="component" value="Unassembled WGS sequence"/>
</dbReference>
<dbReference type="eggNOG" id="COG0778">
    <property type="taxonomic scope" value="Bacteria"/>
</dbReference>
<accession>B0MIF4</accession>
<feature type="domain" description="Nitroreductase" evidence="1">
    <location>
        <begin position="12"/>
        <end position="182"/>
    </location>
</feature>
<dbReference type="PANTHER" id="PTHR23026:SF123">
    <property type="entry name" value="NAD(P)H NITROREDUCTASE RV3131-RELATED"/>
    <property type="match status" value="1"/>
</dbReference>
<dbReference type="SUPFAM" id="SSF55469">
    <property type="entry name" value="FMN-dependent nitroreductase-like"/>
    <property type="match status" value="1"/>
</dbReference>
<dbReference type="InterPro" id="IPR050627">
    <property type="entry name" value="Nitroreductase/BluB"/>
</dbReference>
<dbReference type="Pfam" id="PF00881">
    <property type="entry name" value="Nitroreductase"/>
    <property type="match status" value="1"/>
</dbReference>
<dbReference type="HOGENOM" id="CLU_070764_7_2_9"/>
<evidence type="ECO:0000313" key="2">
    <source>
        <dbReference type="EMBL" id="EDR96078.1"/>
    </source>
</evidence>
<name>B0MIF4_ANACD</name>
<dbReference type="AlphaFoldDB" id="B0MIF4"/>
<dbReference type="InterPro" id="IPR000415">
    <property type="entry name" value="Nitroreductase-like"/>
</dbReference>
<keyword evidence="3" id="KW-1185">Reference proteome</keyword>
<reference evidence="2" key="2">
    <citation type="submission" date="2013-11" db="EMBL/GenBank/DDBJ databases">
        <title>Draft genome sequence of Anaerostipes caccae (DSM 14662).</title>
        <authorList>
            <person name="Sudarsanam P."/>
            <person name="Ley R."/>
            <person name="Guruge J."/>
            <person name="Turnbaugh P.J."/>
            <person name="Mahowald M."/>
            <person name="Liep D."/>
            <person name="Gordon J."/>
        </authorList>
    </citation>
    <scope>NUCLEOTIDE SEQUENCE</scope>
    <source>
        <strain evidence="2">DSM 14662</strain>
    </source>
</reference>
<gene>
    <name evidence="2" type="ORF">ANACAC_03409</name>
</gene>
<sequence length="204" mass="22423">MLSGGYIMIDAILNRRSIRKFKKTDVSPTIIEEIIQAGILAPSSKTRQPWRFTVVSGAAKAGMLSVMEQGILREEVNPLLPDSSAHLNGARCTLEIMRQAPVTIFITNALGLDLSRSLTEEDRISEICNAQSIGAAIQNMTLTACELGLGSLWICDIFFALEELTTWLHAEGQLFAALAVGYADESPDPRPRNDISCITRWKTE</sequence>
<evidence type="ECO:0000259" key="1">
    <source>
        <dbReference type="Pfam" id="PF00881"/>
    </source>
</evidence>